<name>C6X877_METGS</name>
<dbReference type="HOGENOM" id="CLU_3009111_0_0_4"/>
<evidence type="ECO:0000313" key="2">
    <source>
        <dbReference type="Proteomes" id="UP000002743"/>
    </source>
</evidence>
<dbReference type="AlphaFoldDB" id="C6X877"/>
<reference evidence="1 2" key="2">
    <citation type="journal article" date="2011" name="J. Bacteriol.">
        <title>Genomes of three methylotrophs from a single niche uncover genetic and metabolic divergence of Methylophilaceae.</title>
        <authorList>
            <person name="Lapidus A."/>
            <person name="Clum A."/>
            <person name="Labutti K."/>
            <person name="Kaluzhnaya M.G."/>
            <person name="Lim S."/>
            <person name="Beck D.A."/>
            <person name="Glavina Del Rio T."/>
            <person name="Nolan M."/>
            <person name="Mavromatis K."/>
            <person name="Huntemann M."/>
            <person name="Lucas S."/>
            <person name="Lidstrom M.E."/>
            <person name="Ivanova N."/>
            <person name="Chistoserdova L."/>
        </authorList>
    </citation>
    <scope>NUCLEOTIDE SEQUENCE [LARGE SCALE GENOMIC DNA]</scope>
    <source>
        <strain evidence="1 2">SIP3-4</strain>
    </source>
</reference>
<organism evidence="1 2">
    <name type="scientific">Methylovorus glucosotrophus (strain SIP3-4)</name>
    <dbReference type="NCBI Taxonomy" id="582744"/>
    <lineage>
        <taxon>Bacteria</taxon>
        <taxon>Pseudomonadati</taxon>
        <taxon>Pseudomonadota</taxon>
        <taxon>Betaproteobacteria</taxon>
        <taxon>Nitrosomonadales</taxon>
        <taxon>Methylophilaceae</taxon>
        <taxon>Methylovorus</taxon>
    </lineage>
</organism>
<gene>
    <name evidence="1" type="ordered locus">Msip34_0098</name>
</gene>
<proteinExistence type="predicted"/>
<accession>C6X877</accession>
<reference evidence="2" key="1">
    <citation type="submission" date="2009-07" db="EMBL/GenBank/DDBJ databases">
        <title>Complete sequence of chromosome of Methylovorus sp. SIP3-4.</title>
        <authorList>
            <person name="Lucas S."/>
            <person name="Copeland A."/>
            <person name="Lapidus A."/>
            <person name="Glavina del Rio T."/>
            <person name="Tice H."/>
            <person name="Bruce D."/>
            <person name="Goodwin L."/>
            <person name="Pitluck S."/>
            <person name="Clum A."/>
            <person name="Larimer F."/>
            <person name="Land M."/>
            <person name="Hauser L."/>
            <person name="Kyrpides N."/>
            <person name="Mikhailova N."/>
            <person name="Kayluzhnaya M."/>
            <person name="Chistoserdova L."/>
        </authorList>
    </citation>
    <scope>NUCLEOTIDE SEQUENCE [LARGE SCALE GENOMIC DNA]</scope>
    <source>
        <strain evidence="2">SIP3-4</strain>
    </source>
</reference>
<keyword evidence="2" id="KW-1185">Reference proteome</keyword>
<dbReference type="STRING" id="582744.Msip34_0098"/>
<evidence type="ECO:0000313" key="1">
    <source>
        <dbReference type="EMBL" id="ACT49347.1"/>
    </source>
</evidence>
<dbReference type="Proteomes" id="UP000002743">
    <property type="component" value="Chromosome"/>
</dbReference>
<dbReference type="KEGG" id="mei:Msip34_0098"/>
<dbReference type="EMBL" id="CP001674">
    <property type="protein sequence ID" value="ACT49347.1"/>
    <property type="molecule type" value="Genomic_DNA"/>
</dbReference>
<protein>
    <submittedName>
        <fullName evidence="1">Uncharacterized protein</fullName>
    </submittedName>
</protein>
<sequence>MINFNCLNSLTYETHTAFTQVDMIKQVLAGKHLQTQDCCLTITFLHALICMSLNKI</sequence>